<sequence length="671" mass="79622">MDFIPNYIYKSSFGEISNSKSKIVKYNNFYLVSIENSINLWNFKTNELLHSFRNKKYSVTFFIVDDKNLIIGYSSGLIKIYNLDTFEKYLEYKIHTKRITKIIKESDYVFSSASDGLLIKYDLIGEKYEKIVSLNSIDTFCIFKNLYGISCTNSTFTYLVDDHEHTISIPYRIKYLHPITNKKILFVFFNNEIKVYDICKNDYKDITKFKKIRQVKVVENFLFILNEKKIYKFDLLKNFELVKINKNIGKDVVDFISDDIFISRNNSYIINKHEFSYHKSEILKIFQDKNLRICTFSNDSLIIWNIESKFTIYNKIELSDGKCCCEFNNWYVIGTSNCVLFYDIHSLKVYKIINFGNEEKCNICVDSNIHLGIAFNKILSVYNSNLEIIDKFQLQDYISCLKITKKNIIIGLINSKIYIYNYEKDLLKTLYGHSLPVINIQVHNNLIYTVGLDKMLKIWGIEFGDCRKSIIVNDAKNIKIFDSLFLVPSGTLKYYKGFKLYYEKKYTNCNYIYQTENYMFISNNINVSIYEIDKYELELIDHEDDVSEIIEQNYENVIHIDKFDNFINYLDSDVGNFSTFLYKLDNEEINTFIFLLNIQQVNNLINKLSKIKYSIIKFRLIKSLYNAHQEIVCKNQLFLDERKKLIEKIYKLRNKIGRNIQKLKLKTGIYN</sequence>
<dbReference type="PANTHER" id="PTHR19853">
    <property type="entry name" value="WD REPEAT CONTAINING PROTEIN 3 WDR3"/>
    <property type="match status" value="1"/>
</dbReference>
<dbReference type="EMBL" id="KE647149">
    <property type="protein sequence ID" value="EQB61352.1"/>
    <property type="molecule type" value="Genomic_DNA"/>
</dbReference>
<protein>
    <submittedName>
        <fullName evidence="4">Beta transducin</fullName>
    </submittedName>
</protein>
<gene>
    <name evidence="4" type="ORF">NAPIS_ORF01080</name>
</gene>
<dbReference type="AlphaFoldDB" id="T0L1D6"/>
<dbReference type="InterPro" id="IPR011047">
    <property type="entry name" value="Quinoprotein_ADH-like_sf"/>
</dbReference>
<keyword evidence="5" id="KW-1185">Reference proteome</keyword>
<organism evidence="4 5">
    <name type="scientific">Vairimorpha apis BRL 01</name>
    <dbReference type="NCBI Taxonomy" id="1037528"/>
    <lineage>
        <taxon>Eukaryota</taxon>
        <taxon>Fungi</taxon>
        <taxon>Fungi incertae sedis</taxon>
        <taxon>Microsporidia</taxon>
        <taxon>Nosematidae</taxon>
        <taxon>Vairimorpha</taxon>
    </lineage>
</organism>
<evidence type="ECO:0000256" key="1">
    <source>
        <dbReference type="ARBA" id="ARBA00022574"/>
    </source>
</evidence>
<evidence type="ECO:0000313" key="4">
    <source>
        <dbReference type="EMBL" id="EQB61352.1"/>
    </source>
</evidence>
<dbReference type="Proteomes" id="UP000053780">
    <property type="component" value="Unassembled WGS sequence"/>
</dbReference>
<dbReference type="InterPro" id="IPR015943">
    <property type="entry name" value="WD40/YVTN_repeat-like_dom_sf"/>
</dbReference>
<evidence type="ECO:0000256" key="3">
    <source>
        <dbReference type="PROSITE-ProRule" id="PRU00221"/>
    </source>
</evidence>
<dbReference type="VEuPathDB" id="MicrosporidiaDB:NAPIS_ORF01080"/>
<dbReference type="PROSITE" id="PS50082">
    <property type="entry name" value="WD_REPEATS_2"/>
    <property type="match status" value="1"/>
</dbReference>
<keyword evidence="1 3" id="KW-0853">WD repeat</keyword>
<dbReference type="InterPro" id="IPR051570">
    <property type="entry name" value="TBC1_cilium_biogenesis"/>
</dbReference>
<dbReference type="OrthoDB" id="407922at2759"/>
<dbReference type="HOGENOM" id="CLU_394919_0_0_1"/>
<dbReference type="PANTHER" id="PTHR19853:SF0">
    <property type="entry name" value="WD REPEAT-CONTAINING PROTEIN 3"/>
    <property type="match status" value="1"/>
</dbReference>
<evidence type="ECO:0000313" key="5">
    <source>
        <dbReference type="Proteomes" id="UP000053780"/>
    </source>
</evidence>
<keyword evidence="2" id="KW-0677">Repeat</keyword>
<reference evidence="4 5" key="1">
    <citation type="journal article" date="2013" name="BMC Genomics">
        <title>Genome sequencing and comparative genomics of honey bee microsporidia, Nosema apis reveal novel insights into host-parasite interactions.</title>
        <authorList>
            <person name="Chen Yp."/>
            <person name="Pettis J.S."/>
            <person name="Zhao Y."/>
            <person name="Liu X."/>
            <person name="Tallon L.J."/>
            <person name="Sadzewicz L.D."/>
            <person name="Li R."/>
            <person name="Zheng H."/>
            <person name="Huang S."/>
            <person name="Zhang X."/>
            <person name="Hamilton M.C."/>
            <person name="Pernal S.F."/>
            <person name="Melathopoulos A.P."/>
            <person name="Yan X."/>
            <person name="Evans J.D."/>
        </authorList>
    </citation>
    <scope>NUCLEOTIDE SEQUENCE [LARGE SCALE GENOMIC DNA]</scope>
    <source>
        <strain evidence="4 5">BRL 01</strain>
    </source>
</reference>
<dbReference type="SUPFAM" id="SSF50998">
    <property type="entry name" value="Quinoprotein alcohol dehydrogenase-like"/>
    <property type="match status" value="1"/>
</dbReference>
<accession>T0L1D6</accession>
<dbReference type="GO" id="GO:0034388">
    <property type="term" value="C:Pwp2p-containing subcomplex of 90S preribosome"/>
    <property type="evidence" value="ECO:0007669"/>
    <property type="project" value="TreeGrafter"/>
</dbReference>
<feature type="repeat" description="WD" evidence="3">
    <location>
        <begin position="430"/>
        <end position="469"/>
    </location>
</feature>
<dbReference type="GO" id="GO:0032040">
    <property type="term" value="C:small-subunit processome"/>
    <property type="evidence" value="ECO:0007669"/>
    <property type="project" value="TreeGrafter"/>
</dbReference>
<dbReference type="Gene3D" id="2.130.10.10">
    <property type="entry name" value="YVTN repeat-like/Quinoprotein amine dehydrogenase"/>
    <property type="match status" value="2"/>
</dbReference>
<name>T0L1D6_9MICR</name>
<dbReference type="GO" id="GO:0030490">
    <property type="term" value="P:maturation of SSU-rRNA"/>
    <property type="evidence" value="ECO:0007669"/>
    <property type="project" value="TreeGrafter"/>
</dbReference>
<proteinExistence type="predicted"/>
<evidence type="ECO:0000256" key="2">
    <source>
        <dbReference type="ARBA" id="ARBA00022737"/>
    </source>
</evidence>
<dbReference type="SMART" id="SM00320">
    <property type="entry name" value="WD40"/>
    <property type="match status" value="4"/>
</dbReference>
<dbReference type="InterPro" id="IPR001680">
    <property type="entry name" value="WD40_rpt"/>
</dbReference>
<dbReference type="GO" id="GO:0030515">
    <property type="term" value="F:snoRNA binding"/>
    <property type="evidence" value="ECO:0007669"/>
    <property type="project" value="TreeGrafter"/>
</dbReference>